<keyword evidence="1" id="KW-1133">Transmembrane helix</keyword>
<gene>
    <name evidence="2" type="ORF">G4223_07975</name>
</gene>
<dbReference type="Proteomes" id="UP000480684">
    <property type="component" value="Unassembled WGS sequence"/>
</dbReference>
<dbReference type="AlphaFoldDB" id="A0A7C9QTB5"/>
<accession>A0A7C9QTB5</accession>
<keyword evidence="1" id="KW-0472">Membrane</keyword>
<keyword evidence="1" id="KW-0812">Transmembrane</keyword>
<evidence type="ECO:0000256" key="1">
    <source>
        <dbReference type="SAM" id="Phobius"/>
    </source>
</evidence>
<dbReference type="RefSeq" id="WP_163677455.1">
    <property type="nucleotide sequence ID" value="NZ_JAAIYP010000034.1"/>
</dbReference>
<keyword evidence="3" id="KW-1185">Reference proteome</keyword>
<reference evidence="2 3" key="1">
    <citation type="submission" date="2020-02" db="EMBL/GenBank/DDBJ databases">
        <authorList>
            <person name="Dziuba M."/>
            <person name="Kuznetsov B."/>
            <person name="Mardanov A."/>
            <person name="Ravin N."/>
            <person name="Grouzdev D."/>
        </authorList>
    </citation>
    <scope>NUCLEOTIDE SEQUENCE [LARGE SCALE GENOMIC DNA]</scope>
    <source>
        <strain evidence="2 3">SpK</strain>
    </source>
</reference>
<evidence type="ECO:0000313" key="2">
    <source>
        <dbReference type="EMBL" id="NFV80045.1"/>
    </source>
</evidence>
<dbReference type="EMBL" id="JAAIYP010000034">
    <property type="protein sequence ID" value="NFV80045.1"/>
    <property type="molecule type" value="Genomic_DNA"/>
</dbReference>
<protein>
    <submittedName>
        <fullName evidence="2">Uncharacterized protein</fullName>
    </submittedName>
</protein>
<evidence type="ECO:0000313" key="3">
    <source>
        <dbReference type="Proteomes" id="UP000480684"/>
    </source>
</evidence>
<proteinExistence type="predicted"/>
<feature type="transmembrane region" description="Helical" evidence="1">
    <location>
        <begin position="6"/>
        <end position="26"/>
    </location>
</feature>
<comment type="caution">
    <text evidence="2">The sequence shown here is derived from an EMBL/GenBank/DDBJ whole genome shotgun (WGS) entry which is preliminary data.</text>
</comment>
<feature type="transmembrane region" description="Helical" evidence="1">
    <location>
        <begin position="38"/>
        <end position="60"/>
    </location>
</feature>
<name>A0A7C9QTB5_9PROT</name>
<sequence>MNWTAFFAAGMLIYGVYALGLFGMLLEREGKARRPDMLALILVGTLSLPALAVGLLVGWLE</sequence>
<organism evidence="2 3">
    <name type="scientific">Magnetospirillum aberrantis SpK</name>
    <dbReference type="NCBI Taxonomy" id="908842"/>
    <lineage>
        <taxon>Bacteria</taxon>
        <taxon>Pseudomonadati</taxon>
        <taxon>Pseudomonadota</taxon>
        <taxon>Alphaproteobacteria</taxon>
        <taxon>Rhodospirillales</taxon>
        <taxon>Rhodospirillaceae</taxon>
        <taxon>Magnetospirillum</taxon>
    </lineage>
</organism>